<evidence type="ECO:0000313" key="2">
    <source>
        <dbReference type="EMBL" id="MPN24328.1"/>
    </source>
</evidence>
<feature type="domain" description="Aconitase A/isopropylmalate dehydratase small subunit swivel" evidence="1">
    <location>
        <begin position="2"/>
        <end position="22"/>
    </location>
</feature>
<dbReference type="GO" id="GO:0003994">
    <property type="term" value="F:aconitate hydratase activity"/>
    <property type="evidence" value="ECO:0007669"/>
    <property type="project" value="TreeGrafter"/>
</dbReference>
<dbReference type="Pfam" id="PF00694">
    <property type="entry name" value="Aconitase_C"/>
    <property type="match status" value="1"/>
</dbReference>
<proteinExistence type="predicted"/>
<dbReference type="Gene3D" id="3.20.19.10">
    <property type="entry name" value="Aconitase, domain 4"/>
    <property type="match status" value="1"/>
</dbReference>
<gene>
    <name evidence="2" type="ORF">SDC9_171725</name>
</gene>
<dbReference type="EMBL" id="VSSQ01073149">
    <property type="protein sequence ID" value="MPN24328.1"/>
    <property type="molecule type" value="Genomic_DNA"/>
</dbReference>
<dbReference type="GO" id="GO:0005829">
    <property type="term" value="C:cytosol"/>
    <property type="evidence" value="ECO:0007669"/>
    <property type="project" value="TreeGrafter"/>
</dbReference>
<dbReference type="GO" id="GO:0051539">
    <property type="term" value="F:4 iron, 4 sulfur cluster binding"/>
    <property type="evidence" value="ECO:0007669"/>
    <property type="project" value="TreeGrafter"/>
</dbReference>
<sequence>MSFARIHRANLINNGILPLTFVDPADLDTLTQGDELVIEDASVQIENKTVTVKNWTTGKSFVTAAGFSEYEKEMLKAGGLINLIGGRNDA</sequence>
<reference evidence="2" key="1">
    <citation type="submission" date="2019-08" db="EMBL/GenBank/DDBJ databases">
        <authorList>
            <person name="Kucharzyk K."/>
            <person name="Murdoch R.W."/>
            <person name="Higgins S."/>
            <person name="Loffler F."/>
        </authorList>
    </citation>
    <scope>NUCLEOTIDE SEQUENCE</scope>
</reference>
<dbReference type="InterPro" id="IPR050926">
    <property type="entry name" value="Aconitase/IPM_isomerase"/>
</dbReference>
<evidence type="ECO:0000259" key="1">
    <source>
        <dbReference type="Pfam" id="PF00694"/>
    </source>
</evidence>
<dbReference type="SUPFAM" id="SSF52016">
    <property type="entry name" value="LeuD/IlvD-like"/>
    <property type="match status" value="1"/>
</dbReference>
<dbReference type="InterPro" id="IPR015928">
    <property type="entry name" value="Aconitase/3IPM_dehydase_swvl"/>
</dbReference>
<name>A0A645GBM9_9ZZZZ</name>
<dbReference type="InterPro" id="IPR000573">
    <property type="entry name" value="AconitaseA/IPMdHydase_ssu_swvl"/>
</dbReference>
<dbReference type="PANTHER" id="PTHR43160:SF4">
    <property type="entry name" value="ACONITATE HYDRATASE B"/>
    <property type="match status" value="1"/>
</dbReference>
<dbReference type="AlphaFoldDB" id="A0A645GBM9"/>
<organism evidence="2">
    <name type="scientific">bioreactor metagenome</name>
    <dbReference type="NCBI Taxonomy" id="1076179"/>
    <lineage>
        <taxon>unclassified sequences</taxon>
        <taxon>metagenomes</taxon>
        <taxon>ecological metagenomes</taxon>
    </lineage>
</organism>
<accession>A0A645GBM9</accession>
<dbReference type="GO" id="GO:0006099">
    <property type="term" value="P:tricarboxylic acid cycle"/>
    <property type="evidence" value="ECO:0007669"/>
    <property type="project" value="TreeGrafter"/>
</dbReference>
<protein>
    <recommendedName>
        <fullName evidence="1">Aconitase A/isopropylmalate dehydratase small subunit swivel domain-containing protein</fullName>
    </recommendedName>
</protein>
<dbReference type="PANTHER" id="PTHR43160">
    <property type="entry name" value="ACONITATE HYDRATASE B"/>
    <property type="match status" value="1"/>
</dbReference>
<comment type="caution">
    <text evidence="2">The sequence shown here is derived from an EMBL/GenBank/DDBJ whole genome shotgun (WGS) entry which is preliminary data.</text>
</comment>